<sequence>MDGVEASAPWTTQQLTTTTHDYRTTGGTEAVFVDARQGRIPPGTGDKLGVLGE</sequence>
<name>A0A4Q4SI43_9PLEO</name>
<reference evidence="3" key="1">
    <citation type="journal article" date="2019" name="bioRxiv">
        <title>Genomics, evolutionary history and diagnostics of the Alternaria alternata species group including apple and Asian pear pathotypes.</title>
        <authorList>
            <person name="Armitage A.D."/>
            <person name="Cockerton H.M."/>
            <person name="Sreenivasaprasad S."/>
            <person name="Woodhall J.W."/>
            <person name="Lane C.R."/>
            <person name="Harrison R.J."/>
            <person name="Clarkson J.P."/>
        </authorList>
    </citation>
    <scope>NUCLEOTIDE SEQUENCE [LARGE SCALE GENOMIC DNA]</scope>
    <source>
        <strain evidence="3">RGR 97.0016</strain>
    </source>
</reference>
<feature type="region of interest" description="Disordered" evidence="1">
    <location>
        <begin position="1"/>
        <end position="20"/>
    </location>
</feature>
<accession>A0A4Q4SI43</accession>
<evidence type="ECO:0000313" key="2">
    <source>
        <dbReference type="EMBL" id="RYO70307.1"/>
    </source>
</evidence>
<protein>
    <submittedName>
        <fullName evidence="2">Uncharacterized protein</fullName>
    </submittedName>
</protein>
<dbReference type="EMBL" id="PEJP01000010">
    <property type="protein sequence ID" value="RYO70307.1"/>
    <property type="molecule type" value="Genomic_DNA"/>
</dbReference>
<feature type="compositionally biased region" description="Low complexity" evidence="1">
    <location>
        <begin position="11"/>
        <end position="20"/>
    </location>
</feature>
<dbReference type="Proteomes" id="UP000293823">
    <property type="component" value="Unassembled WGS sequence"/>
</dbReference>
<evidence type="ECO:0000313" key="3">
    <source>
        <dbReference type="Proteomes" id="UP000293823"/>
    </source>
</evidence>
<proteinExistence type="predicted"/>
<keyword evidence="3" id="KW-1185">Reference proteome</keyword>
<dbReference type="AlphaFoldDB" id="A0A4Q4SI43"/>
<organism evidence="2 3">
    <name type="scientific">Alternaria arborescens</name>
    <dbReference type="NCBI Taxonomy" id="156630"/>
    <lineage>
        <taxon>Eukaryota</taxon>
        <taxon>Fungi</taxon>
        <taxon>Dikarya</taxon>
        <taxon>Ascomycota</taxon>
        <taxon>Pezizomycotina</taxon>
        <taxon>Dothideomycetes</taxon>
        <taxon>Pleosporomycetidae</taxon>
        <taxon>Pleosporales</taxon>
        <taxon>Pleosporineae</taxon>
        <taxon>Pleosporaceae</taxon>
        <taxon>Alternaria</taxon>
        <taxon>Alternaria sect. Alternaria</taxon>
    </lineage>
</organism>
<gene>
    <name evidence="2" type="ORF">AA0113_g3237</name>
</gene>
<evidence type="ECO:0000256" key="1">
    <source>
        <dbReference type="SAM" id="MobiDB-lite"/>
    </source>
</evidence>
<comment type="caution">
    <text evidence="2">The sequence shown here is derived from an EMBL/GenBank/DDBJ whole genome shotgun (WGS) entry which is preliminary data.</text>
</comment>